<dbReference type="OrthoDB" id="9773549at2"/>
<dbReference type="Proteomes" id="UP000007967">
    <property type="component" value="Chromosome"/>
</dbReference>
<dbReference type="InterPro" id="IPR029058">
    <property type="entry name" value="AB_hydrolase_fold"/>
</dbReference>
<dbReference type="InterPro" id="IPR052897">
    <property type="entry name" value="Sec-Metab_Biosynth_Hydrolase"/>
</dbReference>
<dbReference type="AlphaFoldDB" id="D2Q3Z4"/>
<dbReference type="PANTHER" id="PTHR37017:SF11">
    <property type="entry name" value="ESTERASE_LIPASE_THIOESTERASE DOMAIN-CONTAINING PROTEIN"/>
    <property type="match status" value="1"/>
</dbReference>
<keyword evidence="3" id="KW-1185">Reference proteome</keyword>
<dbReference type="eggNOG" id="COG1075">
    <property type="taxonomic scope" value="Bacteria"/>
</dbReference>
<dbReference type="GO" id="GO:0003824">
    <property type="term" value="F:catalytic activity"/>
    <property type="evidence" value="ECO:0007669"/>
    <property type="project" value="UniProtKB-ARBA"/>
</dbReference>
<accession>D2Q3Z4</accession>
<organism evidence="2 3">
    <name type="scientific">Kribbella flavida (strain DSM 17836 / JCM 10339 / NBRC 14399)</name>
    <dbReference type="NCBI Taxonomy" id="479435"/>
    <lineage>
        <taxon>Bacteria</taxon>
        <taxon>Bacillati</taxon>
        <taxon>Actinomycetota</taxon>
        <taxon>Actinomycetes</taxon>
        <taxon>Propionibacteriales</taxon>
        <taxon>Kribbellaceae</taxon>
        <taxon>Kribbella</taxon>
    </lineage>
</organism>
<dbReference type="HOGENOM" id="CLU_046066_3_3_11"/>
<dbReference type="PANTHER" id="PTHR37017">
    <property type="entry name" value="AB HYDROLASE-1 DOMAIN-CONTAINING PROTEIN-RELATED"/>
    <property type="match status" value="1"/>
</dbReference>
<protein>
    <recommendedName>
        <fullName evidence="1">AB hydrolase-1 domain-containing protein</fullName>
    </recommendedName>
</protein>
<dbReference type="KEGG" id="kfl:Kfla_7028"/>
<evidence type="ECO:0000259" key="1">
    <source>
        <dbReference type="Pfam" id="PF12697"/>
    </source>
</evidence>
<dbReference type="STRING" id="479435.Kfla_7028"/>
<dbReference type="Pfam" id="PF12697">
    <property type="entry name" value="Abhydrolase_6"/>
    <property type="match status" value="1"/>
</dbReference>
<evidence type="ECO:0000313" key="2">
    <source>
        <dbReference type="EMBL" id="ADB36016.1"/>
    </source>
</evidence>
<proteinExistence type="predicted"/>
<reference evidence="2 3" key="2">
    <citation type="journal article" date="2010" name="Stand. Genomic Sci.">
        <title>Complete genome sequence of Kribbella flavida type strain (IFO 14399).</title>
        <authorList>
            <person name="Pukall R."/>
            <person name="Lapidus A."/>
            <person name="Glavina Del Rio T."/>
            <person name="Copeland A."/>
            <person name="Tice H."/>
            <person name="Cheng J.-F."/>
            <person name="Lucas S."/>
            <person name="Chen F."/>
            <person name="Nolan M."/>
            <person name="LaButti K."/>
            <person name="Pati A."/>
            <person name="Ivanova N."/>
            <person name="Mavrommatis K."/>
            <person name="Mikhailova N."/>
            <person name="Pitluck S."/>
            <person name="Bruce D."/>
            <person name="Goodwin L."/>
            <person name="Land M."/>
            <person name="Hauser L."/>
            <person name="Chang Y.-J."/>
            <person name="Jeffries C.D."/>
            <person name="Chen A."/>
            <person name="Palaniappan K."/>
            <person name="Chain P."/>
            <person name="Rohde M."/>
            <person name="Goeker M."/>
            <person name="Bristow J."/>
            <person name="Eisen J.A."/>
            <person name="Markowitz V."/>
            <person name="Hugenholtz P."/>
            <person name="Kyrpides N.C."/>
            <person name="Klenk H.-P."/>
            <person name="Brettin T."/>
        </authorList>
    </citation>
    <scope>NUCLEOTIDE SEQUENCE [LARGE SCALE GENOMIC DNA]</scope>
    <source>
        <strain evidence="3">DSM 17836 / JCM 10339 / NBRC 14399</strain>
    </source>
</reference>
<reference evidence="3" key="1">
    <citation type="submission" date="2009-09" db="EMBL/GenBank/DDBJ databases">
        <title>The complete genome of Kribbella flavida DSM 17836.</title>
        <authorList>
            <consortium name="US DOE Joint Genome Institute (JGI-PGF)"/>
            <person name="Lucas S."/>
            <person name="Copeland A."/>
            <person name="Lapidus A."/>
            <person name="Glavina del Rio T."/>
            <person name="Dalin E."/>
            <person name="Tice H."/>
            <person name="Bruce D."/>
            <person name="Goodwin L."/>
            <person name="Pitluck S."/>
            <person name="Kyrpides N."/>
            <person name="Mavromatis K."/>
            <person name="Ivanova N."/>
            <person name="Saunders E."/>
            <person name="Brettin T."/>
            <person name="Detter J.C."/>
            <person name="Han C."/>
            <person name="Larimer F."/>
            <person name="Land M."/>
            <person name="Hauser L."/>
            <person name="Markowitz V."/>
            <person name="Cheng J.-F."/>
            <person name="Hugenholtz P."/>
            <person name="Woyke T."/>
            <person name="Wu D."/>
            <person name="Pukall R."/>
            <person name="Klenk H.-P."/>
            <person name="Eisen J.A."/>
        </authorList>
    </citation>
    <scope>NUCLEOTIDE SEQUENCE [LARGE SCALE GENOMIC DNA]</scope>
    <source>
        <strain evidence="3">DSM 17836 / JCM 10339 / NBRC 14399</strain>
    </source>
</reference>
<sequence length="245" mass="26809">MTFVLIPGAGCTPYHWHPLTAELRHRGHPVIEVDLPCDDPTAGLTDYVDAVVTAVARADHPPTAPAPRTEAVDTAEAGNHRVPGRGLTVVAHSLGGMTAPLVCERLPVELLVLVAGMIPRPGESMEQWWENTGYRSTEDEGVDTFFHDLPPDLATAARRELRDQSTGPWTEPSPLRAWPDVPTRAVIARDDLLFPADFLRRVTEDRLGFTPDETPGGHFPMLGHPTELADRLEAYQAEVTSPRSP</sequence>
<feature type="domain" description="AB hydrolase-1" evidence="1">
    <location>
        <begin position="3"/>
        <end position="230"/>
    </location>
</feature>
<evidence type="ECO:0000313" key="3">
    <source>
        <dbReference type="Proteomes" id="UP000007967"/>
    </source>
</evidence>
<dbReference type="SUPFAM" id="SSF53474">
    <property type="entry name" value="alpha/beta-Hydrolases"/>
    <property type="match status" value="1"/>
</dbReference>
<dbReference type="InterPro" id="IPR000073">
    <property type="entry name" value="AB_hydrolase_1"/>
</dbReference>
<dbReference type="EMBL" id="CP001736">
    <property type="protein sequence ID" value="ADB36016.1"/>
    <property type="molecule type" value="Genomic_DNA"/>
</dbReference>
<gene>
    <name evidence="2" type="ordered locus">Kfla_7028</name>
</gene>
<dbReference type="Gene3D" id="3.40.50.1820">
    <property type="entry name" value="alpha/beta hydrolase"/>
    <property type="match status" value="1"/>
</dbReference>
<name>D2Q3Z4_KRIFD</name>
<dbReference type="RefSeq" id="WP_012924568.1">
    <property type="nucleotide sequence ID" value="NC_013729.1"/>
</dbReference>
<dbReference type="ESTHER" id="krifd-d2q3z4">
    <property type="family name" value="HNLyase_Bact"/>
</dbReference>